<gene>
    <name evidence="11" type="ORF">DS742_00470</name>
</gene>
<name>A0A3E2NIY8_9FIRM</name>
<evidence type="ECO:0000256" key="4">
    <source>
        <dbReference type="ARBA" id="ARBA00022806"/>
    </source>
</evidence>
<dbReference type="EMBL" id="QOHO01000002">
    <property type="protein sequence ID" value="RFZ80967.1"/>
    <property type="molecule type" value="Genomic_DNA"/>
</dbReference>
<dbReference type="Gene3D" id="3.40.50.300">
    <property type="entry name" value="P-loop containing nucleotide triphosphate hydrolases"/>
    <property type="match status" value="2"/>
</dbReference>
<dbReference type="InterPro" id="IPR055368">
    <property type="entry name" value="WH3_Lhr"/>
</dbReference>
<dbReference type="InterPro" id="IPR001650">
    <property type="entry name" value="Helicase_C-like"/>
</dbReference>
<keyword evidence="1" id="KW-0547">Nucleotide-binding</keyword>
<dbReference type="SMART" id="SM00487">
    <property type="entry name" value="DEXDc"/>
    <property type="match status" value="1"/>
</dbReference>
<evidence type="ECO:0000256" key="1">
    <source>
        <dbReference type="ARBA" id="ARBA00022741"/>
    </source>
</evidence>
<dbReference type="RefSeq" id="WP_117415068.1">
    <property type="nucleotide sequence ID" value="NZ_QOHO01000002.1"/>
</dbReference>
<evidence type="ECO:0000313" key="12">
    <source>
        <dbReference type="Proteomes" id="UP000260680"/>
    </source>
</evidence>
<keyword evidence="5" id="KW-0067">ATP-binding</keyword>
<keyword evidence="3" id="KW-0378">Hydrolase</keyword>
<evidence type="ECO:0000256" key="5">
    <source>
        <dbReference type="ARBA" id="ARBA00022840"/>
    </source>
</evidence>
<dbReference type="Pfam" id="PF00270">
    <property type="entry name" value="DEAD"/>
    <property type="match status" value="1"/>
</dbReference>
<feature type="domain" description="Helicase ATP-binding" evidence="9">
    <location>
        <begin position="32"/>
        <end position="227"/>
    </location>
</feature>
<dbReference type="GO" id="GO:0016887">
    <property type="term" value="F:ATP hydrolysis activity"/>
    <property type="evidence" value="ECO:0007669"/>
    <property type="project" value="TreeGrafter"/>
</dbReference>
<comment type="caution">
    <text evidence="11">The sequence shown here is derived from an EMBL/GenBank/DDBJ whole genome shotgun (WGS) entry which is preliminary data.</text>
</comment>
<dbReference type="Proteomes" id="UP000260680">
    <property type="component" value="Unassembled WGS sequence"/>
</dbReference>
<organism evidence="11 12">
    <name type="scientific">Lacrimispora amygdalina</name>
    <dbReference type="NCBI Taxonomy" id="253257"/>
    <lineage>
        <taxon>Bacteria</taxon>
        <taxon>Bacillati</taxon>
        <taxon>Bacillota</taxon>
        <taxon>Clostridia</taxon>
        <taxon>Lachnospirales</taxon>
        <taxon>Lachnospiraceae</taxon>
        <taxon>Lacrimispora</taxon>
    </lineage>
</organism>
<protein>
    <submittedName>
        <fullName evidence="11">DEAD/DEAH box helicase</fullName>
    </submittedName>
</protein>
<dbReference type="GO" id="GO:0006281">
    <property type="term" value="P:DNA repair"/>
    <property type="evidence" value="ECO:0007669"/>
    <property type="project" value="UniProtKB-KW"/>
</dbReference>
<evidence type="ECO:0000259" key="10">
    <source>
        <dbReference type="PROSITE" id="PS51194"/>
    </source>
</evidence>
<dbReference type="InterPro" id="IPR055367">
    <property type="entry name" value="WH4_Lhr"/>
</dbReference>
<sequence length="1376" mass="155237">MSDHSMELFQTDTRHWFERALGTPTLVQKQAWPEIAAGRHTLVSAPTGTGKTLTAFLIFLDRFLNEAAGGQLKQEVQLIYISPLKSLAGDIRENLRRPLEGIVEERKKSGNYNFQELSVGIRTGDTTQKERNQMIKKPPHILITTPESFYLMLTSKSGQKILKTAKALIIDELHVMIDTKRGAHLMLSAARLDKLCSKPLQRIGLSATIEPLNLAANYLAPGEVSIVAPKMNKEIRIEIKSPFSDGGIQGKDSVWKDIAKTIYSYIGGTGSSLAFVEGRAYAEKLAHFINELGGEGFARTHHGSLSKEQRLEVEQALRNGSLKLLCTTSSMELGIDVGEIKQVFQVGCPRSVSSTMQRLGRAGHNPGRVSVMYMFPREASEGLFCGFTAEAARNGKIEYARPPRLCLDVLAQHLVSMACTQEFGVEDVMGILARAYPFYEVTAEDVKDVLRMLAGDYEHEQDIPVRPRIIYDRIHDRISGDAYSRMLAVSAGGTIPDRGLYTVRSESGVRLGELDEEFVFESRIGDRFLLGTFAWQIVSIMRDTVIVSQANPSGARLPFWHGDIKGRKLGTGLAFGEIYRRFNESGSTEALYQELTKLGLDEVTGERALDYLLSQQKSTGILPDDRTILVEHFMDENSNHQMMVHSVFGRQINEPLSLLVTEAAKLHMETTINCTADDDGFLLFPYDGTTLPDGLIYEVSPQKADAVVAALLPATPLFNMNFRYNAARALLMGVRNQKRQPLWIQRMKSAQMLSGLVKEETHPILRETKRECLEDFWDLKGLQSILFEIQSGNIQIREMYLETPSPMSLPLRRQTEASMMYDYAPTTQSIHETVKEAVHEAANKITPEPEHLARVSQRIHLPEDEEQLHTLLMIEGDMEAGELDIPIEWLESLAFKGRALYVEPGLWIAAEHADEYENALIKGQKNAGKRLVQRMLKYRGAKTLEQTAERYLWSEEKALDILTALCDQRKVILQDDVYYHADLYDRARNETIKNRRKQITTLPSGCYAALMAMRLRITASPLEQLQTALEGLLDQPFYVDLWENVLLPARVGNYRPELMDSLLSAGKVFWQLENGSDLTFHQTADIDWSADLSVVHEQLEGEEKAVYGALLKHGASFMQRLEEIIGGSPYEALFSLAEKGLVSADSLIPVRQLMNRDKWNKGTVRQRVNARTKVLLTGRWEAVRPRKEATVEQLLDRNFDRTVIVCRETIKGLTWSAALETLRIWEYTGRVRRGYFIEGLSGIQFIRDKNYAGTMVSLSNPGKEVIWLSGADPAQLWGKVLKHKEGKSFLNVQGTAVALWKGIPAAIFERQGKVLKIFDMDCAGDALKVFVKEFMGHRIYPFRNRIVIKEYPEEAENLLRQAGFRRELQDYVLYCL</sequence>
<dbReference type="InterPro" id="IPR014001">
    <property type="entry name" value="Helicase_ATP-bd"/>
</dbReference>
<dbReference type="GO" id="GO:0005524">
    <property type="term" value="F:ATP binding"/>
    <property type="evidence" value="ECO:0007669"/>
    <property type="project" value="UniProtKB-KW"/>
</dbReference>
<dbReference type="SMART" id="SM00490">
    <property type="entry name" value="HELICc"/>
    <property type="match status" value="1"/>
</dbReference>
<dbReference type="InterPro" id="IPR013701">
    <property type="entry name" value="Lhr-like_DEAD/DEAH_assoc"/>
</dbReference>
<dbReference type="Pfam" id="PF23235">
    <property type="entry name" value="WHD_3rd_Lhr"/>
    <property type="match status" value="1"/>
</dbReference>
<dbReference type="InterPro" id="IPR045628">
    <property type="entry name" value="Lhr_WH_dom"/>
</dbReference>
<evidence type="ECO:0000256" key="2">
    <source>
        <dbReference type="ARBA" id="ARBA00022763"/>
    </source>
</evidence>
<dbReference type="SUPFAM" id="SSF52540">
    <property type="entry name" value="P-loop containing nucleoside triphosphate hydrolases"/>
    <property type="match status" value="1"/>
</dbReference>
<keyword evidence="7" id="KW-0234">DNA repair</keyword>
<dbReference type="Pfam" id="PF19306">
    <property type="entry name" value="WHD_Lhr"/>
    <property type="match status" value="1"/>
</dbReference>
<dbReference type="Pfam" id="PF08494">
    <property type="entry name" value="DEAD_assoc"/>
    <property type="match status" value="1"/>
</dbReference>
<evidence type="ECO:0000256" key="7">
    <source>
        <dbReference type="ARBA" id="ARBA00023204"/>
    </source>
</evidence>
<proteinExistence type="predicted"/>
<evidence type="ECO:0000313" key="11">
    <source>
        <dbReference type="EMBL" id="RFZ80967.1"/>
    </source>
</evidence>
<evidence type="ECO:0000259" key="9">
    <source>
        <dbReference type="PROSITE" id="PS51192"/>
    </source>
</evidence>
<keyword evidence="4 11" id="KW-0347">Helicase</keyword>
<dbReference type="InterPro" id="IPR011545">
    <property type="entry name" value="DEAD/DEAH_box_helicase_dom"/>
</dbReference>
<dbReference type="Pfam" id="PF00271">
    <property type="entry name" value="Helicase_C"/>
    <property type="match status" value="1"/>
</dbReference>
<dbReference type="InterPro" id="IPR027417">
    <property type="entry name" value="P-loop_NTPase"/>
</dbReference>
<dbReference type="InterPro" id="IPR052511">
    <property type="entry name" value="ATP-dep_Helicase"/>
</dbReference>
<dbReference type="PANTHER" id="PTHR47962">
    <property type="entry name" value="ATP-DEPENDENT HELICASE LHR-RELATED-RELATED"/>
    <property type="match status" value="1"/>
</dbReference>
<evidence type="ECO:0000256" key="8">
    <source>
        <dbReference type="ARBA" id="ARBA00023235"/>
    </source>
</evidence>
<dbReference type="PROSITE" id="PS51194">
    <property type="entry name" value="HELICASE_CTER"/>
    <property type="match status" value="1"/>
</dbReference>
<dbReference type="PANTHER" id="PTHR47962:SF5">
    <property type="entry name" value="ATP-DEPENDENT HELICASE LHR-RELATED"/>
    <property type="match status" value="1"/>
</dbReference>
<accession>A0A3E2NIY8</accession>
<dbReference type="GO" id="GO:0004386">
    <property type="term" value="F:helicase activity"/>
    <property type="evidence" value="ECO:0007669"/>
    <property type="project" value="UniProtKB-KW"/>
</dbReference>
<evidence type="ECO:0000256" key="3">
    <source>
        <dbReference type="ARBA" id="ARBA00022801"/>
    </source>
</evidence>
<dbReference type="OrthoDB" id="9774462at2"/>
<dbReference type="CDD" id="cd17922">
    <property type="entry name" value="DEXHc_LHR-like"/>
    <property type="match status" value="1"/>
</dbReference>
<dbReference type="Pfam" id="PF23234">
    <property type="entry name" value="WHD_4th_Lhr"/>
    <property type="match status" value="1"/>
</dbReference>
<dbReference type="GO" id="GO:0003677">
    <property type="term" value="F:DNA binding"/>
    <property type="evidence" value="ECO:0007669"/>
    <property type="project" value="UniProtKB-KW"/>
</dbReference>
<keyword evidence="8" id="KW-0413">Isomerase</keyword>
<feature type="domain" description="Helicase C-terminal" evidence="10">
    <location>
        <begin position="261"/>
        <end position="418"/>
    </location>
</feature>
<dbReference type="PROSITE" id="PS51192">
    <property type="entry name" value="HELICASE_ATP_BIND_1"/>
    <property type="match status" value="1"/>
</dbReference>
<reference evidence="11 12" key="1">
    <citation type="submission" date="2018-07" db="EMBL/GenBank/DDBJ databases">
        <title>New species, Clostridium PI-S10-A1B.</title>
        <authorList>
            <person name="Krishna G."/>
            <person name="Summeta K."/>
            <person name="Shikha S."/>
            <person name="Prabhu P.B."/>
            <person name="Suresh K."/>
        </authorList>
    </citation>
    <scope>NUCLEOTIDE SEQUENCE [LARGE SCALE GENOMIC DNA]</scope>
    <source>
        <strain evidence="11 12">PI-S10-A1B</strain>
    </source>
</reference>
<keyword evidence="6" id="KW-0238">DNA-binding</keyword>
<keyword evidence="2" id="KW-0227">DNA damage</keyword>
<evidence type="ECO:0000256" key="6">
    <source>
        <dbReference type="ARBA" id="ARBA00023125"/>
    </source>
</evidence>